<dbReference type="STRING" id="41688.A0A2N3NFT3"/>
<evidence type="ECO:0008006" key="5">
    <source>
        <dbReference type="Google" id="ProtNLM"/>
    </source>
</evidence>
<keyword evidence="2" id="KW-0472">Membrane</keyword>
<dbReference type="GO" id="GO:0016255">
    <property type="term" value="P:attachment of GPI anchor to protein"/>
    <property type="evidence" value="ECO:0007669"/>
    <property type="project" value="InterPro"/>
</dbReference>
<feature type="transmembrane region" description="Helical" evidence="2">
    <location>
        <begin position="552"/>
        <end position="575"/>
    </location>
</feature>
<gene>
    <name evidence="3" type="ORF">jhhlp_003098</name>
</gene>
<dbReference type="VEuPathDB" id="FungiDB:jhhlp_003098"/>
<dbReference type="Proteomes" id="UP000233524">
    <property type="component" value="Unassembled WGS sequence"/>
</dbReference>
<evidence type="ECO:0000256" key="1">
    <source>
        <dbReference type="SAM" id="MobiDB-lite"/>
    </source>
</evidence>
<name>A0A2N3NFT3_9PEZI</name>
<dbReference type="PANTHER" id="PTHR12959">
    <property type="entry name" value="GPI TRANSAMIDASE COMPONENT PIG-T-RELATED"/>
    <property type="match status" value="1"/>
</dbReference>
<accession>A0A2N3NFT3</accession>
<reference evidence="3 4" key="1">
    <citation type="journal article" date="2017" name="G3 (Bethesda)">
        <title>First Draft Genome Sequence of the Pathogenic Fungus Lomentospora prolificans (Formerly Scedosporium prolificans).</title>
        <authorList>
            <person name="Luo R."/>
            <person name="Zimin A."/>
            <person name="Workman R."/>
            <person name="Fan Y."/>
            <person name="Pertea G."/>
            <person name="Grossman N."/>
            <person name="Wear M.P."/>
            <person name="Jia B."/>
            <person name="Miller H."/>
            <person name="Casadevall A."/>
            <person name="Timp W."/>
            <person name="Zhang S.X."/>
            <person name="Salzberg S.L."/>
        </authorList>
    </citation>
    <scope>NUCLEOTIDE SEQUENCE [LARGE SCALE GENOMIC DNA]</scope>
    <source>
        <strain evidence="3 4">JHH-5317</strain>
    </source>
</reference>
<dbReference type="InParanoid" id="A0A2N3NFT3"/>
<dbReference type="EMBL" id="NLAX01000008">
    <property type="protein sequence ID" value="PKS11336.1"/>
    <property type="molecule type" value="Genomic_DNA"/>
</dbReference>
<keyword evidence="2" id="KW-1133">Transmembrane helix</keyword>
<dbReference type="FunCoup" id="A0A2N3NFT3">
    <property type="interactions" value="547"/>
</dbReference>
<keyword evidence="4" id="KW-1185">Reference proteome</keyword>
<dbReference type="AlphaFoldDB" id="A0A2N3NFT3"/>
<protein>
    <recommendedName>
        <fullName evidence="5">GPI transamidase component GPI16</fullName>
    </recommendedName>
</protein>
<sequence length="621" mass="69478">MKPGRVCFPTDPVSRKPKRLELCLPPKMRRFLALLLLYVVGVTSTAEYHEQLNLRPLPLSSLLASFDFRATTPVSDFEAQNFRLFPRSLGQILQYAGTRELHLRFALGRWDAELWGARPWDGTKEGGTGVELWAWLDAETDEEADEKWLVLTNALSGLFCASLNFIDSTRTTRPVMSFQPEGTLPNATISNMRLLHGVLPHEVVCTENLTPFLKLLPCKGKAGISSLLDGHKLFDASWQSMAIDVRPVCPEDGGECVLEIEQTVDMVLDIDRSKRPRDNPIPRPKPHHELKCDTTKPYHADAACYPLDHALGQEWTLSQIFGKSLKGTCPLTNPDTPPVCMEVPRSRHVLTSVGAHELRADGNSRCYKLDPEADFDIVLPPLNNGEGQGGPEEDYVKPATPLIYAERSFMGYGQERGAVQTILRNPSADTEVEFVYMESLPWFMRVYVHTLDARIDGVPGSQRDLVKEVYYRPAVDRARGTQLELRMVVPPASTVFLSYDFEKSILRYTEYPPDANRGFDVAAAIITTVSPRRLNLRTTSLLLNLPTPDFSMPYNVIIFTSTTIALAFGGLYNILVRRFVGVDEAPKPALRRTIATFKEKVGAFVKAKKAGKKEAEENDAQ</sequence>
<dbReference type="PANTHER" id="PTHR12959:SF11">
    <property type="entry name" value="GPI TRANSAMIDASE COMPONENT PIG-T"/>
    <property type="match status" value="1"/>
</dbReference>
<comment type="caution">
    <text evidence="3">The sequence shown here is derived from an EMBL/GenBank/DDBJ whole genome shotgun (WGS) entry which is preliminary data.</text>
</comment>
<evidence type="ECO:0000313" key="3">
    <source>
        <dbReference type="EMBL" id="PKS11336.1"/>
    </source>
</evidence>
<proteinExistence type="predicted"/>
<keyword evidence="2" id="KW-0812">Transmembrane</keyword>
<dbReference type="Pfam" id="PF04113">
    <property type="entry name" value="Gpi16"/>
    <property type="match status" value="1"/>
</dbReference>
<dbReference type="OrthoDB" id="331263at2759"/>
<evidence type="ECO:0000256" key="2">
    <source>
        <dbReference type="SAM" id="Phobius"/>
    </source>
</evidence>
<organism evidence="3 4">
    <name type="scientific">Lomentospora prolificans</name>
    <dbReference type="NCBI Taxonomy" id="41688"/>
    <lineage>
        <taxon>Eukaryota</taxon>
        <taxon>Fungi</taxon>
        <taxon>Dikarya</taxon>
        <taxon>Ascomycota</taxon>
        <taxon>Pezizomycotina</taxon>
        <taxon>Sordariomycetes</taxon>
        <taxon>Hypocreomycetidae</taxon>
        <taxon>Microascales</taxon>
        <taxon>Microascaceae</taxon>
        <taxon>Lomentospora</taxon>
    </lineage>
</organism>
<dbReference type="GO" id="GO:0042765">
    <property type="term" value="C:GPI-anchor transamidase complex"/>
    <property type="evidence" value="ECO:0007669"/>
    <property type="project" value="InterPro"/>
</dbReference>
<feature type="region of interest" description="Disordered" evidence="1">
    <location>
        <begin position="273"/>
        <end position="292"/>
    </location>
</feature>
<dbReference type="InterPro" id="IPR007245">
    <property type="entry name" value="PIG-T"/>
</dbReference>
<evidence type="ECO:0000313" key="4">
    <source>
        <dbReference type="Proteomes" id="UP000233524"/>
    </source>
</evidence>